<proteinExistence type="predicted"/>
<dbReference type="EMBL" id="FONY01000062">
    <property type="protein sequence ID" value="SFF57377.1"/>
    <property type="molecule type" value="Genomic_DNA"/>
</dbReference>
<evidence type="ECO:0000313" key="2">
    <source>
        <dbReference type="Proteomes" id="UP000199513"/>
    </source>
</evidence>
<dbReference type="AlphaFoldDB" id="A0A1I2JWG4"/>
<organism evidence="1 2">
    <name type="scientific">Thermoflexibacter ruber</name>
    <dbReference type="NCBI Taxonomy" id="1003"/>
    <lineage>
        <taxon>Bacteria</taxon>
        <taxon>Pseudomonadati</taxon>
        <taxon>Bacteroidota</taxon>
        <taxon>Cytophagia</taxon>
        <taxon>Cytophagales</taxon>
        <taxon>Thermoflexibacteraceae</taxon>
        <taxon>Thermoflexibacter</taxon>
    </lineage>
</organism>
<dbReference type="OrthoDB" id="3078620at2"/>
<gene>
    <name evidence="1" type="ORF">SAMN04488541_106212</name>
</gene>
<sequence length="118" mass="13650">MSLKVGSTHPIEKAASEVRLSLAKENKEFLDIIFYNMSKSKDYPKAWEKANLRYGIYVEANIPFFLVDFPQEGKSYAMPVNLYDISTNERASWLKETESTMNLFLLNANNNVNYFTFS</sequence>
<protein>
    <submittedName>
        <fullName evidence="1">Uncharacterized protein</fullName>
    </submittedName>
</protein>
<name>A0A1I2JWG4_9BACT</name>
<reference evidence="1 2" key="1">
    <citation type="submission" date="2016-10" db="EMBL/GenBank/DDBJ databases">
        <authorList>
            <person name="de Groot N.N."/>
        </authorList>
    </citation>
    <scope>NUCLEOTIDE SEQUENCE [LARGE SCALE GENOMIC DNA]</scope>
    <source>
        <strain>GEY</strain>
        <strain evidence="2">DSM 9560</strain>
    </source>
</reference>
<dbReference type="Proteomes" id="UP000199513">
    <property type="component" value="Unassembled WGS sequence"/>
</dbReference>
<keyword evidence="2" id="KW-1185">Reference proteome</keyword>
<dbReference type="RefSeq" id="WP_091549389.1">
    <property type="nucleotide sequence ID" value="NZ_FONY01000062.1"/>
</dbReference>
<evidence type="ECO:0000313" key="1">
    <source>
        <dbReference type="EMBL" id="SFF57377.1"/>
    </source>
</evidence>
<accession>A0A1I2JWG4</accession>